<reference evidence="1" key="1">
    <citation type="submission" date="2021-10" db="EMBL/GenBank/DDBJ databases">
        <title>Psilocybe cubensis genome.</title>
        <authorList>
            <person name="Mckernan K.J."/>
            <person name="Crawford S."/>
            <person name="Trippe A."/>
            <person name="Kane L.T."/>
            <person name="Mclaughlin S."/>
        </authorList>
    </citation>
    <scope>NUCLEOTIDE SEQUENCE</scope>
    <source>
        <strain evidence="1">MGC-MH-2018</strain>
    </source>
</reference>
<protein>
    <submittedName>
        <fullName evidence="1">Fumonisin B1 esterase</fullName>
    </submittedName>
</protein>
<keyword evidence="2" id="KW-1185">Reference proteome</keyword>
<sequence length="542" mass="57813">MNLSLVLLSAFLLPVYAVGAPGLTVQTQQGPVVGTLVVPTVRQFLGIPYATADRWKPPHLPAVRKGVFQATKFGDSCIQELSPPNVEFLKLAGGLGINVTSSEDCMSVNIWAPSVERKQKTSVMIWIYGGGFVFGTSLCNMILTIDAEKSNIPVYDGQNFVRDNDDVTIVTFNYRTNIFGQPNAPQLGKDNLNFGLLDIDAAVQWVHANIANFGGDPDRIILFGQSAGAAATDAYTFAHPNDTIVKGKYRQARILAITLSDLTIQGVIQESGSISGSGVLVIASTSANQSAWNTVAASVGCGQAPTPSQFACMQKTEANTLENAVVSTGATFNLVIDNTTIFADTNARAANGQFLHVPLLGGTAANEDDIFIVAQELVTAGIVIPSVTEMLSDVETLLGFTCPAGVTALHRINANVPTWRYQHQAVFPDISTRPDLRAYHASEIPLVFGTYNVSDIPATQEEVALSRYIQSAWVAFARNPAQGLLDFGWPMYNPNTTSLAQLGNAANQTGVVFTQGNLVDFACGNQAALIEIQNQLLGILGA</sequence>
<name>A0ACB8HEV6_PSICU</name>
<dbReference type="Proteomes" id="UP000664032">
    <property type="component" value="Unassembled WGS sequence"/>
</dbReference>
<comment type="caution">
    <text evidence="1">The sequence shown here is derived from an EMBL/GenBank/DDBJ whole genome shotgun (WGS) entry which is preliminary data.</text>
</comment>
<gene>
    <name evidence="1" type="ORF">JR316_0002585</name>
</gene>
<evidence type="ECO:0000313" key="2">
    <source>
        <dbReference type="Proteomes" id="UP000664032"/>
    </source>
</evidence>
<organism evidence="1 2">
    <name type="scientific">Psilocybe cubensis</name>
    <name type="common">Psychedelic mushroom</name>
    <name type="synonym">Stropharia cubensis</name>
    <dbReference type="NCBI Taxonomy" id="181762"/>
    <lineage>
        <taxon>Eukaryota</taxon>
        <taxon>Fungi</taxon>
        <taxon>Dikarya</taxon>
        <taxon>Basidiomycota</taxon>
        <taxon>Agaricomycotina</taxon>
        <taxon>Agaricomycetes</taxon>
        <taxon>Agaricomycetidae</taxon>
        <taxon>Agaricales</taxon>
        <taxon>Agaricineae</taxon>
        <taxon>Strophariaceae</taxon>
        <taxon>Psilocybe</taxon>
    </lineage>
</organism>
<accession>A0ACB8HEV6</accession>
<evidence type="ECO:0000313" key="1">
    <source>
        <dbReference type="EMBL" id="KAH9485675.1"/>
    </source>
</evidence>
<proteinExistence type="predicted"/>
<dbReference type="EMBL" id="JAFIQS020000002">
    <property type="protein sequence ID" value="KAH9485675.1"/>
    <property type="molecule type" value="Genomic_DNA"/>
</dbReference>